<dbReference type="PANTHER" id="PTHR43569:SF2">
    <property type="entry name" value="AMIDOHYDROLASE-RELATED DOMAIN-CONTAINING PROTEIN"/>
    <property type="match status" value="1"/>
</dbReference>
<dbReference type="InterPro" id="IPR006680">
    <property type="entry name" value="Amidohydro-rel"/>
</dbReference>
<comment type="caution">
    <text evidence="3">The sequence shown here is derived from an EMBL/GenBank/DDBJ whole genome shotgun (WGS) entry which is preliminary data.</text>
</comment>
<dbReference type="PANTHER" id="PTHR43569">
    <property type="entry name" value="AMIDOHYDROLASE"/>
    <property type="match status" value="1"/>
</dbReference>
<evidence type="ECO:0000313" key="4">
    <source>
        <dbReference type="Proteomes" id="UP000295281"/>
    </source>
</evidence>
<keyword evidence="4" id="KW-1185">Reference proteome</keyword>
<dbReference type="OrthoDB" id="5450317at2"/>
<dbReference type="InterPro" id="IPR032466">
    <property type="entry name" value="Metal_Hydrolase"/>
</dbReference>
<dbReference type="Gene3D" id="3.20.20.140">
    <property type="entry name" value="Metal-dependent hydrolases"/>
    <property type="match status" value="1"/>
</dbReference>
<proteinExistence type="inferred from homology"/>
<comment type="similarity">
    <text evidence="1">Belongs to the metallo-dependent hydrolases superfamily.</text>
</comment>
<dbReference type="EMBL" id="SNYN01000024">
    <property type="protein sequence ID" value="TDQ46568.1"/>
    <property type="molecule type" value="Genomic_DNA"/>
</dbReference>
<dbReference type="Proteomes" id="UP000295281">
    <property type="component" value="Unassembled WGS sequence"/>
</dbReference>
<name>A0A4R6UI68_9ACTN</name>
<evidence type="ECO:0000256" key="1">
    <source>
        <dbReference type="ARBA" id="ARBA00038310"/>
    </source>
</evidence>
<dbReference type="SUPFAM" id="SSF51556">
    <property type="entry name" value="Metallo-dependent hydrolases"/>
    <property type="match status" value="1"/>
</dbReference>
<dbReference type="GO" id="GO:0016787">
    <property type="term" value="F:hydrolase activity"/>
    <property type="evidence" value="ECO:0007669"/>
    <property type="project" value="InterPro"/>
</dbReference>
<organism evidence="3 4">
    <name type="scientific">Actinorugispora endophytica</name>
    <dbReference type="NCBI Taxonomy" id="1605990"/>
    <lineage>
        <taxon>Bacteria</taxon>
        <taxon>Bacillati</taxon>
        <taxon>Actinomycetota</taxon>
        <taxon>Actinomycetes</taxon>
        <taxon>Streptosporangiales</taxon>
        <taxon>Nocardiopsidaceae</taxon>
        <taxon>Actinorugispora</taxon>
    </lineage>
</organism>
<feature type="domain" description="Amidohydrolase-related" evidence="2">
    <location>
        <begin position="5"/>
        <end position="284"/>
    </location>
</feature>
<dbReference type="Pfam" id="PF04909">
    <property type="entry name" value="Amidohydro_2"/>
    <property type="match status" value="1"/>
</dbReference>
<reference evidence="3 4" key="1">
    <citation type="submission" date="2019-03" db="EMBL/GenBank/DDBJ databases">
        <title>Genomic Encyclopedia of Type Strains, Phase IV (KMG-IV): sequencing the most valuable type-strain genomes for metagenomic binning, comparative biology and taxonomic classification.</title>
        <authorList>
            <person name="Goeker M."/>
        </authorList>
    </citation>
    <scope>NUCLEOTIDE SEQUENCE [LARGE SCALE GENOMIC DNA]</scope>
    <source>
        <strain evidence="3 4">DSM 46770</strain>
    </source>
</reference>
<gene>
    <name evidence="3" type="ORF">EV190_1243</name>
</gene>
<evidence type="ECO:0000259" key="2">
    <source>
        <dbReference type="Pfam" id="PF04909"/>
    </source>
</evidence>
<accession>A0A4R6UI68</accession>
<evidence type="ECO:0000313" key="3">
    <source>
        <dbReference type="EMBL" id="TDQ46568.1"/>
    </source>
</evidence>
<dbReference type="AlphaFoldDB" id="A0A4R6UI68"/>
<dbReference type="InterPro" id="IPR052350">
    <property type="entry name" value="Metallo-dep_Lactonases"/>
</dbReference>
<protein>
    <submittedName>
        <fullName evidence="3">L-fuconolactonase</fullName>
    </submittedName>
</protein>
<dbReference type="RefSeq" id="WP_133743094.1">
    <property type="nucleotide sequence ID" value="NZ_SNYN01000024.1"/>
</dbReference>
<sequence>MTIRVDAHHHLWDTGRREHAWMDGPWADPLRGRFDEAALAALAGPHGIGASVVVQSLADEAETGELLAVAAGSGLVRGVVGWVDLTAPDVADALAGLREGPGGERLLGVRHLVQDEADPEWLLRPDVRHGLAAVGRAGLVYDLLVRPAQLPAAVRVVRELPGVAFVLDHLAKPDIAGRADPGSGAWARGLAGLAAAPNVAAKLSGLVTEADPRAWTPADLAPYAYRALELFGPDRLMFGSDWPVCTLAASYGEVVAAADELLAALSGAERAEVLAGTATRWYGLTS</sequence>